<gene>
    <name evidence="2" type="ORF">F511_05534</name>
</gene>
<proteinExistence type="predicted"/>
<protein>
    <submittedName>
        <fullName evidence="2">Uncharacterized protein</fullName>
    </submittedName>
</protein>
<feature type="region of interest" description="Disordered" evidence="1">
    <location>
        <begin position="40"/>
        <end position="133"/>
    </location>
</feature>
<feature type="compositionally biased region" description="Low complexity" evidence="1">
    <location>
        <begin position="48"/>
        <end position="61"/>
    </location>
</feature>
<sequence length="222" mass="25460">MLRFVYGSSELNLLRLPFFRNGKDPLEDFDYNDPRCNPILRPEPESWDLPADAPLGPAGLPEDPEKANIDQRRPKKENKTRSNLHVGYQESSVRQISHPSQCSGIQARPLSRPPLRSNNVGRFRRDNSAGRSQYHTEVHVQQLTHENTTPTALDDHLTEAARTIIATTQSCLRTKELLARHHEDNQKLQLLRSPSTRQIQSPNGINRKILRRRAQRHQSCSK</sequence>
<reference evidence="2 3" key="1">
    <citation type="journal article" date="2015" name="Proc. Natl. Acad. Sci. U.S.A.">
        <title>The resurrection genome of Boea hygrometrica: A blueprint for survival of dehydration.</title>
        <authorList>
            <person name="Xiao L."/>
            <person name="Yang G."/>
            <person name="Zhang L."/>
            <person name="Yang X."/>
            <person name="Zhao S."/>
            <person name="Ji Z."/>
            <person name="Zhou Q."/>
            <person name="Hu M."/>
            <person name="Wang Y."/>
            <person name="Chen M."/>
            <person name="Xu Y."/>
            <person name="Jin H."/>
            <person name="Xiao X."/>
            <person name="Hu G."/>
            <person name="Bao F."/>
            <person name="Hu Y."/>
            <person name="Wan P."/>
            <person name="Li L."/>
            <person name="Deng X."/>
            <person name="Kuang T."/>
            <person name="Xiang C."/>
            <person name="Zhu J.K."/>
            <person name="Oliver M.J."/>
            <person name="He Y."/>
        </authorList>
    </citation>
    <scope>NUCLEOTIDE SEQUENCE [LARGE SCALE GENOMIC DNA]</scope>
    <source>
        <strain evidence="3">cv. XS01</strain>
    </source>
</reference>
<keyword evidence="3" id="KW-1185">Reference proteome</keyword>
<evidence type="ECO:0000313" key="3">
    <source>
        <dbReference type="Proteomes" id="UP000250235"/>
    </source>
</evidence>
<dbReference type="Proteomes" id="UP000250235">
    <property type="component" value="Unassembled WGS sequence"/>
</dbReference>
<feature type="region of interest" description="Disordered" evidence="1">
    <location>
        <begin position="193"/>
        <end position="222"/>
    </location>
</feature>
<dbReference type="AlphaFoldDB" id="A0A2Z7B709"/>
<organism evidence="2 3">
    <name type="scientific">Dorcoceras hygrometricum</name>
    <dbReference type="NCBI Taxonomy" id="472368"/>
    <lineage>
        <taxon>Eukaryota</taxon>
        <taxon>Viridiplantae</taxon>
        <taxon>Streptophyta</taxon>
        <taxon>Embryophyta</taxon>
        <taxon>Tracheophyta</taxon>
        <taxon>Spermatophyta</taxon>
        <taxon>Magnoliopsida</taxon>
        <taxon>eudicotyledons</taxon>
        <taxon>Gunneridae</taxon>
        <taxon>Pentapetalae</taxon>
        <taxon>asterids</taxon>
        <taxon>lamiids</taxon>
        <taxon>Lamiales</taxon>
        <taxon>Gesneriaceae</taxon>
        <taxon>Didymocarpoideae</taxon>
        <taxon>Trichosporeae</taxon>
        <taxon>Loxocarpinae</taxon>
        <taxon>Dorcoceras</taxon>
    </lineage>
</organism>
<name>A0A2Z7B709_9LAMI</name>
<accession>A0A2Z7B709</accession>
<evidence type="ECO:0000313" key="2">
    <source>
        <dbReference type="EMBL" id="KZV30254.1"/>
    </source>
</evidence>
<feature type="compositionally biased region" description="Basic and acidic residues" evidence="1">
    <location>
        <begin position="63"/>
        <end position="80"/>
    </location>
</feature>
<feature type="compositionally biased region" description="Basic and acidic residues" evidence="1">
    <location>
        <begin position="123"/>
        <end position="133"/>
    </location>
</feature>
<feature type="compositionally biased region" description="Polar residues" evidence="1">
    <location>
        <begin position="89"/>
        <end position="104"/>
    </location>
</feature>
<evidence type="ECO:0000256" key="1">
    <source>
        <dbReference type="SAM" id="MobiDB-lite"/>
    </source>
</evidence>
<dbReference type="EMBL" id="KV008350">
    <property type="protein sequence ID" value="KZV30254.1"/>
    <property type="molecule type" value="Genomic_DNA"/>
</dbReference>
<feature type="compositionally biased region" description="Polar residues" evidence="1">
    <location>
        <begin position="193"/>
        <end position="204"/>
    </location>
</feature>